<evidence type="ECO:0000256" key="13">
    <source>
        <dbReference type="ARBA" id="ARBA00023303"/>
    </source>
</evidence>
<evidence type="ECO:0000256" key="11">
    <source>
        <dbReference type="ARBA" id="ARBA00023257"/>
    </source>
</evidence>
<evidence type="ECO:0000256" key="4">
    <source>
        <dbReference type="ARBA" id="ARBA00023018"/>
    </source>
</evidence>
<evidence type="ECO:0000313" key="19">
    <source>
        <dbReference type="Proteomes" id="UP000192247"/>
    </source>
</evidence>
<keyword evidence="19" id="KW-1185">Reference proteome</keyword>
<dbReference type="Gene3D" id="2.70.170.10">
    <property type="entry name" value="Neurotransmitter-gated ion-channel ligand-binding domain"/>
    <property type="match status" value="1"/>
</dbReference>
<dbReference type="GO" id="GO:0004890">
    <property type="term" value="F:GABA-A receptor activity"/>
    <property type="evidence" value="ECO:0007669"/>
    <property type="project" value="InterPro"/>
</dbReference>
<keyword evidence="6" id="KW-1015">Disulfide bond</keyword>
<dbReference type="Gene3D" id="1.20.58.390">
    <property type="entry name" value="Neurotransmitter-gated ion-channel transmembrane domain"/>
    <property type="match status" value="1"/>
</dbReference>
<dbReference type="GO" id="GO:0034707">
    <property type="term" value="C:chloride channel complex"/>
    <property type="evidence" value="ECO:0007669"/>
    <property type="project" value="UniProtKB-KW"/>
</dbReference>
<keyword evidence="11" id="KW-0628">Postsynaptic cell membrane</keyword>
<protein>
    <submittedName>
        <fullName evidence="18">Gamma-aminobutyric acid receptor subunit beta-like</fullName>
    </submittedName>
</protein>
<dbReference type="CDD" id="cd19049">
    <property type="entry name" value="LGIC_TM_anion"/>
    <property type="match status" value="1"/>
</dbReference>
<evidence type="ECO:0000256" key="15">
    <source>
        <dbReference type="SAM" id="MobiDB-lite"/>
    </source>
</evidence>
<evidence type="ECO:0000256" key="12">
    <source>
        <dbReference type="ARBA" id="ARBA00023286"/>
    </source>
</evidence>
<dbReference type="GO" id="GO:0045211">
    <property type="term" value="C:postsynaptic membrane"/>
    <property type="evidence" value="ECO:0007669"/>
    <property type="project" value="UniProtKB-SubCell"/>
</dbReference>
<dbReference type="Proteomes" id="UP000192247">
    <property type="component" value="Unassembled WGS sequence"/>
</dbReference>
<evidence type="ECO:0000256" key="10">
    <source>
        <dbReference type="ARBA" id="ARBA00023214"/>
    </source>
</evidence>
<comment type="subcellular location">
    <subcellularLocation>
        <location evidence="14">Postsynaptic cell membrane</location>
        <topology evidence="14">Multi-pass membrane protein</topology>
    </subcellularLocation>
</comment>
<evidence type="ECO:0000256" key="8">
    <source>
        <dbReference type="ARBA" id="ARBA00023173"/>
    </source>
</evidence>
<dbReference type="InterPro" id="IPR036719">
    <property type="entry name" value="Neuro-gated_channel_TM_sf"/>
</dbReference>
<feature type="transmembrane region" description="Helical" evidence="16">
    <location>
        <begin position="64"/>
        <end position="85"/>
    </location>
</feature>
<dbReference type="PRINTS" id="PR01160">
    <property type="entry name" value="GABAARBETA"/>
</dbReference>
<keyword evidence="10" id="KW-0868">Chloride</keyword>
<reference evidence="18 19" key="1">
    <citation type="journal article" date="2017" name="Gigascience">
        <title>Draft genome of the honey bee ectoparasitic mite, Tropilaelaps mercedesae, is shaped by the parasitic life history.</title>
        <authorList>
            <person name="Dong X."/>
            <person name="Armstrong S.D."/>
            <person name="Xia D."/>
            <person name="Makepeace B.L."/>
            <person name="Darby A.C."/>
            <person name="Kadowaki T."/>
        </authorList>
    </citation>
    <scope>NUCLEOTIDE SEQUENCE [LARGE SCALE GENOMIC DNA]</scope>
    <source>
        <strain evidence="18">Wuxi-XJTLU</strain>
    </source>
</reference>
<dbReference type="GO" id="GO:0005254">
    <property type="term" value="F:chloride channel activity"/>
    <property type="evidence" value="ECO:0007669"/>
    <property type="project" value="UniProtKB-KW"/>
</dbReference>
<evidence type="ECO:0000256" key="1">
    <source>
        <dbReference type="ARBA" id="ARBA00010180"/>
    </source>
</evidence>
<dbReference type="AlphaFoldDB" id="A0A1V9Y2T0"/>
<sequence length="459" mass="50749">GYTMKDISYRWSDGEKSVRISKEVELPQFKVLGHSQRSRAVALSTGNYSRLVCEIRFVRSMGYYLIQIYIPAGLIVVISWVSFWLHRNATPARVALGVTTVLTMTTLMSSTNAALPKISYVKSIDVYLGKFVLDSDPGDSRVEQGQPVHETVTAVPQANFVIADIAASHKIGTCFVMVFASLLEYATVGYLGKRIAMRRTRCQQMAKLAEQRRQMEQLSASYGPGSFGGGPPYGGMPGYGGPFSLGPSRMPTPSATTPHTPHYDKSCVSSPTEPTQQPHDISPPIVKNVPVRQDQIPKDQVLDRDRDSFVASASHLARPQQLHLPWPQFYLSVSTVAPGRHRSNKNAIPSGSLPPIGHTAELYSTRSEGSVLQRNTPVKAPVKCVQRRRREKSEKYPLQLQPTWPKVLAFLVAFVSSTCGAPVRRGFPAPTLPEISQSYPRPSAYLSEMWDCIDERSVD</sequence>
<keyword evidence="12" id="KW-1071">Ligand-gated ion channel</keyword>
<keyword evidence="4" id="KW-0770">Synapse</keyword>
<feature type="non-terminal residue" evidence="18">
    <location>
        <position position="1"/>
    </location>
</feature>
<dbReference type="GO" id="GO:0099095">
    <property type="term" value="F:ligand-gated monoatomic anion channel activity"/>
    <property type="evidence" value="ECO:0007669"/>
    <property type="project" value="UniProtKB-ARBA"/>
</dbReference>
<keyword evidence="9" id="KW-0325">Glycoprotein</keyword>
<feature type="compositionally biased region" description="Polar residues" evidence="15">
    <location>
        <begin position="267"/>
        <end position="279"/>
    </location>
</feature>
<dbReference type="PANTHER" id="PTHR18945">
    <property type="entry name" value="NEUROTRANSMITTER GATED ION CHANNEL"/>
    <property type="match status" value="1"/>
</dbReference>
<proteinExistence type="inferred from homology"/>
<name>A0A1V9Y2T0_9ACAR</name>
<dbReference type="PRINTS" id="PR00253">
    <property type="entry name" value="GABAARECEPTR"/>
</dbReference>
<feature type="domain" description="Neurotransmitter-gated ion-channel transmembrane" evidence="17">
    <location>
        <begin position="68"/>
        <end position="128"/>
    </location>
</feature>
<dbReference type="InParanoid" id="A0A1V9Y2T0"/>
<keyword evidence="2" id="KW-0813">Transport</keyword>
<keyword evidence="8" id="KW-0869">Chloride channel</keyword>
<feature type="region of interest" description="Disordered" evidence="15">
    <location>
        <begin position="251"/>
        <end position="285"/>
    </location>
</feature>
<gene>
    <name evidence="18" type="ORF">BIW11_00061</name>
</gene>
<keyword evidence="3" id="KW-1003">Cell membrane</keyword>
<keyword evidence="13" id="KW-0407">Ion channel</keyword>
<dbReference type="InterPro" id="IPR006028">
    <property type="entry name" value="GABAA/Glycine_rcpt"/>
</dbReference>
<evidence type="ECO:0000313" key="18">
    <source>
        <dbReference type="EMBL" id="OQR80039.1"/>
    </source>
</evidence>
<evidence type="ECO:0000256" key="5">
    <source>
        <dbReference type="ARBA" id="ARBA00023065"/>
    </source>
</evidence>
<keyword evidence="16" id="KW-1133">Transmembrane helix</keyword>
<feature type="compositionally biased region" description="Low complexity" evidence="15">
    <location>
        <begin position="251"/>
        <end position="260"/>
    </location>
</feature>
<keyword evidence="5" id="KW-0406">Ion transport</keyword>
<dbReference type="Pfam" id="PF02932">
    <property type="entry name" value="Neur_chan_memb"/>
    <property type="match status" value="1"/>
</dbReference>
<evidence type="ECO:0000259" key="17">
    <source>
        <dbReference type="Pfam" id="PF02932"/>
    </source>
</evidence>
<dbReference type="EMBL" id="MNPL01000414">
    <property type="protein sequence ID" value="OQR80039.1"/>
    <property type="molecule type" value="Genomic_DNA"/>
</dbReference>
<evidence type="ECO:0000256" key="6">
    <source>
        <dbReference type="ARBA" id="ARBA00023157"/>
    </source>
</evidence>
<evidence type="ECO:0000256" key="2">
    <source>
        <dbReference type="ARBA" id="ARBA00022448"/>
    </source>
</evidence>
<dbReference type="InterPro" id="IPR038050">
    <property type="entry name" value="Neuro_actylchol_rec"/>
</dbReference>
<dbReference type="InterPro" id="IPR006029">
    <property type="entry name" value="Neurotrans-gated_channel_TM"/>
</dbReference>
<evidence type="ECO:0000256" key="3">
    <source>
        <dbReference type="ARBA" id="ARBA00022475"/>
    </source>
</evidence>
<dbReference type="OrthoDB" id="6499346at2759"/>
<organism evidence="18 19">
    <name type="scientific">Tropilaelaps mercedesae</name>
    <dbReference type="NCBI Taxonomy" id="418985"/>
    <lineage>
        <taxon>Eukaryota</taxon>
        <taxon>Metazoa</taxon>
        <taxon>Ecdysozoa</taxon>
        <taxon>Arthropoda</taxon>
        <taxon>Chelicerata</taxon>
        <taxon>Arachnida</taxon>
        <taxon>Acari</taxon>
        <taxon>Parasitiformes</taxon>
        <taxon>Mesostigmata</taxon>
        <taxon>Gamasina</taxon>
        <taxon>Dermanyssoidea</taxon>
        <taxon>Laelapidae</taxon>
        <taxon>Tropilaelaps</taxon>
    </lineage>
</organism>
<dbReference type="SUPFAM" id="SSF90112">
    <property type="entry name" value="Neurotransmitter-gated ion-channel transmembrane pore"/>
    <property type="match status" value="2"/>
</dbReference>
<evidence type="ECO:0000256" key="7">
    <source>
        <dbReference type="ARBA" id="ARBA00023170"/>
    </source>
</evidence>
<dbReference type="InterPro" id="IPR036734">
    <property type="entry name" value="Neur_chan_lig-bd_sf"/>
</dbReference>
<evidence type="ECO:0000256" key="16">
    <source>
        <dbReference type="SAM" id="Phobius"/>
    </source>
</evidence>
<dbReference type="InterPro" id="IPR006201">
    <property type="entry name" value="Neur_channel"/>
</dbReference>
<comment type="caution">
    <text evidence="18">The sequence shown here is derived from an EMBL/GenBank/DDBJ whole genome shotgun (WGS) entry which is preliminary data.</text>
</comment>
<dbReference type="STRING" id="418985.A0A1V9Y2T0"/>
<comment type="similarity">
    <text evidence="1">Belongs to the ligand-gated ion channel (TC 1.A.9) family. Gamma-aminobutyric acid receptor (TC 1.A.9.5) subfamily.</text>
</comment>
<keyword evidence="16" id="KW-0812">Transmembrane</keyword>
<evidence type="ECO:0000256" key="14">
    <source>
        <dbReference type="ARBA" id="ARBA00034104"/>
    </source>
</evidence>
<keyword evidence="16" id="KW-0472">Membrane</keyword>
<evidence type="ECO:0000256" key="9">
    <source>
        <dbReference type="ARBA" id="ARBA00023180"/>
    </source>
</evidence>
<dbReference type="InterPro" id="IPR002289">
    <property type="entry name" value="GABAAb_rcpt"/>
</dbReference>
<accession>A0A1V9Y2T0</accession>
<dbReference type="GO" id="GO:0005230">
    <property type="term" value="F:extracellular ligand-gated monoatomic ion channel activity"/>
    <property type="evidence" value="ECO:0007669"/>
    <property type="project" value="InterPro"/>
</dbReference>
<keyword evidence="7 18" id="KW-0675">Receptor</keyword>